<accession>A0ABQ1HZ51</accession>
<sequence>MRVILSLITLSLILGSSKYQAPEKSYAEIHKPFLSVSCIDKVNQEEMDTCTQNAITFLKKEMQIDLNHLIESSEDKKYIKLLRNSQAYWEDYVETNCKIETYESKDGSGYFSIFNACLETQIIERISYLRWLKTNI</sequence>
<dbReference type="InterPro" id="IPR009739">
    <property type="entry name" value="LprI-like_N"/>
</dbReference>
<dbReference type="Proteomes" id="UP000651977">
    <property type="component" value="Unassembled WGS sequence"/>
</dbReference>
<reference evidence="4" key="1">
    <citation type="journal article" date="2019" name="Int. J. Syst. Evol. Microbiol.">
        <title>The Global Catalogue of Microorganisms (GCM) 10K type strain sequencing project: providing services to taxonomists for standard genome sequencing and annotation.</title>
        <authorList>
            <consortium name="The Broad Institute Genomics Platform"/>
            <consortium name="The Broad Institute Genome Sequencing Center for Infectious Disease"/>
            <person name="Wu L."/>
            <person name="Ma J."/>
        </authorList>
    </citation>
    <scope>NUCLEOTIDE SEQUENCE [LARGE SCALE GENOMIC DNA]</scope>
    <source>
        <strain evidence="4">CGMCC 1.10131</strain>
    </source>
</reference>
<feature type="domain" description="Lysozyme inhibitor LprI-like N-terminal" evidence="2">
    <location>
        <begin position="43"/>
        <end position="129"/>
    </location>
</feature>
<comment type="caution">
    <text evidence="3">The sequence shown here is derived from an EMBL/GenBank/DDBJ whole genome shotgun (WGS) entry which is preliminary data.</text>
</comment>
<dbReference type="RefSeq" id="WP_055734824.1">
    <property type="nucleotide sequence ID" value="NZ_BMDY01000006.1"/>
</dbReference>
<name>A0ABQ1HZ51_9ALTE</name>
<evidence type="ECO:0000313" key="4">
    <source>
        <dbReference type="Proteomes" id="UP000651977"/>
    </source>
</evidence>
<protein>
    <recommendedName>
        <fullName evidence="2">Lysozyme inhibitor LprI-like N-terminal domain-containing protein</fullName>
    </recommendedName>
</protein>
<dbReference type="EMBL" id="BMDY01000006">
    <property type="protein sequence ID" value="GGB00991.1"/>
    <property type="molecule type" value="Genomic_DNA"/>
</dbReference>
<organism evidence="3 4">
    <name type="scientific">Agarivorans gilvus</name>
    <dbReference type="NCBI Taxonomy" id="680279"/>
    <lineage>
        <taxon>Bacteria</taxon>
        <taxon>Pseudomonadati</taxon>
        <taxon>Pseudomonadota</taxon>
        <taxon>Gammaproteobacteria</taxon>
        <taxon>Alteromonadales</taxon>
        <taxon>Alteromonadaceae</taxon>
        <taxon>Agarivorans</taxon>
    </lineage>
</organism>
<evidence type="ECO:0000259" key="2">
    <source>
        <dbReference type="Pfam" id="PF07007"/>
    </source>
</evidence>
<gene>
    <name evidence="3" type="ORF">GCM10007414_12670</name>
</gene>
<feature type="chain" id="PRO_5045943977" description="Lysozyme inhibitor LprI-like N-terminal domain-containing protein" evidence="1">
    <location>
        <begin position="22"/>
        <end position="136"/>
    </location>
</feature>
<evidence type="ECO:0000313" key="3">
    <source>
        <dbReference type="EMBL" id="GGB00991.1"/>
    </source>
</evidence>
<proteinExistence type="predicted"/>
<keyword evidence="1" id="KW-0732">Signal</keyword>
<feature type="signal peptide" evidence="1">
    <location>
        <begin position="1"/>
        <end position="21"/>
    </location>
</feature>
<dbReference type="Gene3D" id="1.20.1270.180">
    <property type="match status" value="1"/>
</dbReference>
<keyword evidence="4" id="KW-1185">Reference proteome</keyword>
<dbReference type="Pfam" id="PF07007">
    <property type="entry name" value="LprI"/>
    <property type="match status" value="1"/>
</dbReference>
<evidence type="ECO:0000256" key="1">
    <source>
        <dbReference type="SAM" id="SignalP"/>
    </source>
</evidence>